<accession>A0A0A9GZK4</accession>
<reference evidence="1" key="2">
    <citation type="journal article" date="2015" name="Data Brief">
        <title>Shoot transcriptome of the giant reed, Arundo donax.</title>
        <authorList>
            <person name="Barrero R.A."/>
            <person name="Guerrero F.D."/>
            <person name="Moolhuijzen P."/>
            <person name="Goolsby J.A."/>
            <person name="Tidwell J."/>
            <person name="Bellgard S.E."/>
            <person name="Bellgard M.I."/>
        </authorList>
    </citation>
    <scope>NUCLEOTIDE SEQUENCE</scope>
    <source>
        <tissue evidence="1">Shoot tissue taken approximately 20 cm above the soil surface</tissue>
    </source>
</reference>
<dbReference type="EMBL" id="GBRH01167476">
    <property type="protein sequence ID" value="JAE30420.1"/>
    <property type="molecule type" value="Transcribed_RNA"/>
</dbReference>
<proteinExistence type="predicted"/>
<evidence type="ECO:0000313" key="1">
    <source>
        <dbReference type="EMBL" id="JAE30420.1"/>
    </source>
</evidence>
<reference evidence="1" key="1">
    <citation type="submission" date="2014-09" db="EMBL/GenBank/DDBJ databases">
        <authorList>
            <person name="Magalhaes I.L.F."/>
            <person name="Oliveira U."/>
            <person name="Santos F.R."/>
            <person name="Vidigal T.H.D.A."/>
            <person name="Brescovit A.D."/>
            <person name="Santos A.J."/>
        </authorList>
    </citation>
    <scope>NUCLEOTIDE SEQUENCE</scope>
    <source>
        <tissue evidence="1">Shoot tissue taken approximately 20 cm above the soil surface</tissue>
    </source>
</reference>
<dbReference type="AlphaFoldDB" id="A0A0A9GZK4"/>
<protein>
    <submittedName>
        <fullName evidence="1">Uncharacterized protein</fullName>
    </submittedName>
</protein>
<name>A0A0A9GZK4_ARUDO</name>
<sequence length="92" mass="9838">MSDCLAYIMSNAHCASTESGHDGTMWRTRECAVGAVVRQVVGFLLAGVRLPVLTPKKSPSLCSLAWEAAAPALWLCALWCRFSCYDTCAGPG</sequence>
<organism evidence="1">
    <name type="scientific">Arundo donax</name>
    <name type="common">Giant reed</name>
    <name type="synonym">Donax arundinaceus</name>
    <dbReference type="NCBI Taxonomy" id="35708"/>
    <lineage>
        <taxon>Eukaryota</taxon>
        <taxon>Viridiplantae</taxon>
        <taxon>Streptophyta</taxon>
        <taxon>Embryophyta</taxon>
        <taxon>Tracheophyta</taxon>
        <taxon>Spermatophyta</taxon>
        <taxon>Magnoliopsida</taxon>
        <taxon>Liliopsida</taxon>
        <taxon>Poales</taxon>
        <taxon>Poaceae</taxon>
        <taxon>PACMAD clade</taxon>
        <taxon>Arundinoideae</taxon>
        <taxon>Arundineae</taxon>
        <taxon>Arundo</taxon>
    </lineage>
</organism>